<comment type="caution">
    <text evidence="1">The sequence shown here is derived from an EMBL/GenBank/DDBJ whole genome shotgun (WGS) entry which is preliminary data.</text>
</comment>
<sequence>MNPGKDLHERGSGFGGDLWASVLTYASTEMKTIFGAPALCTGDMDTTGLMVTTGQGDDVPDKWEICYYDGDDTFTQADADAANCLVNLHFTQDDKCIDVKGSMCAPGYSGPLQNAQVSYIYGPYQITGAQSVSLQAAINAIVGKKYSNVIDGGISHTIEATLVADNGSGIVGVTLYFVGENDC</sequence>
<keyword evidence="2" id="KW-1185">Reference proteome</keyword>
<name>A0A9W9KS97_9EURO</name>
<evidence type="ECO:0000313" key="2">
    <source>
        <dbReference type="Proteomes" id="UP001149165"/>
    </source>
</evidence>
<dbReference type="Proteomes" id="UP001149165">
    <property type="component" value="Unassembled WGS sequence"/>
</dbReference>
<dbReference type="EMBL" id="JAPQKH010000001">
    <property type="protein sequence ID" value="KAJ5116134.1"/>
    <property type="molecule type" value="Genomic_DNA"/>
</dbReference>
<reference evidence="1" key="1">
    <citation type="submission" date="2022-11" db="EMBL/GenBank/DDBJ databases">
        <authorList>
            <person name="Petersen C."/>
        </authorList>
    </citation>
    <scope>NUCLEOTIDE SEQUENCE</scope>
    <source>
        <strain evidence="1">IBT 30069</strain>
    </source>
</reference>
<gene>
    <name evidence="1" type="ORF">N7456_000482</name>
</gene>
<proteinExistence type="predicted"/>
<reference evidence="1" key="2">
    <citation type="journal article" date="2023" name="IMA Fungus">
        <title>Comparative genomic study of the Penicillium genus elucidates a diverse pangenome and 15 lateral gene transfer events.</title>
        <authorList>
            <person name="Petersen C."/>
            <person name="Sorensen T."/>
            <person name="Nielsen M.R."/>
            <person name="Sondergaard T.E."/>
            <person name="Sorensen J.L."/>
            <person name="Fitzpatrick D.A."/>
            <person name="Frisvad J.C."/>
            <person name="Nielsen K.L."/>
        </authorList>
    </citation>
    <scope>NUCLEOTIDE SEQUENCE</scope>
    <source>
        <strain evidence="1">IBT 30069</strain>
    </source>
</reference>
<protein>
    <submittedName>
        <fullName evidence="1">Uncharacterized protein</fullName>
    </submittedName>
</protein>
<accession>A0A9W9KS97</accession>
<evidence type="ECO:0000313" key="1">
    <source>
        <dbReference type="EMBL" id="KAJ5116134.1"/>
    </source>
</evidence>
<dbReference type="AlphaFoldDB" id="A0A9W9KS97"/>
<dbReference type="OrthoDB" id="5406630at2759"/>
<organism evidence="1 2">
    <name type="scientific">Penicillium angulare</name>
    <dbReference type="NCBI Taxonomy" id="116970"/>
    <lineage>
        <taxon>Eukaryota</taxon>
        <taxon>Fungi</taxon>
        <taxon>Dikarya</taxon>
        <taxon>Ascomycota</taxon>
        <taxon>Pezizomycotina</taxon>
        <taxon>Eurotiomycetes</taxon>
        <taxon>Eurotiomycetidae</taxon>
        <taxon>Eurotiales</taxon>
        <taxon>Aspergillaceae</taxon>
        <taxon>Penicillium</taxon>
    </lineage>
</organism>